<feature type="compositionally biased region" description="Basic and acidic residues" evidence="1">
    <location>
        <begin position="58"/>
        <end position="67"/>
    </location>
</feature>
<proteinExistence type="predicted"/>
<accession>A0A382BTB7</accession>
<feature type="compositionally biased region" description="Acidic residues" evidence="1">
    <location>
        <begin position="404"/>
        <end position="419"/>
    </location>
</feature>
<reference evidence="2" key="1">
    <citation type="submission" date="2018-05" db="EMBL/GenBank/DDBJ databases">
        <authorList>
            <person name="Lanie J.A."/>
            <person name="Ng W.-L."/>
            <person name="Kazmierczak K.M."/>
            <person name="Andrzejewski T.M."/>
            <person name="Davidsen T.M."/>
            <person name="Wayne K.J."/>
            <person name="Tettelin H."/>
            <person name="Glass J.I."/>
            <person name="Rusch D."/>
            <person name="Podicherti R."/>
            <person name="Tsui H.-C.T."/>
            <person name="Winkler M.E."/>
        </authorList>
    </citation>
    <scope>NUCLEOTIDE SEQUENCE</scope>
</reference>
<evidence type="ECO:0008006" key="3">
    <source>
        <dbReference type="Google" id="ProtNLM"/>
    </source>
</evidence>
<dbReference type="EMBL" id="UINC01031275">
    <property type="protein sequence ID" value="SVB17066.1"/>
    <property type="molecule type" value="Genomic_DNA"/>
</dbReference>
<evidence type="ECO:0000313" key="2">
    <source>
        <dbReference type="EMBL" id="SVB17066.1"/>
    </source>
</evidence>
<evidence type="ECO:0000256" key="1">
    <source>
        <dbReference type="SAM" id="MobiDB-lite"/>
    </source>
</evidence>
<feature type="region of interest" description="Disordered" evidence="1">
    <location>
        <begin position="1"/>
        <end position="104"/>
    </location>
</feature>
<sequence length="683" mass="75668">MVNEWEFLWDIDPYETDSDQDGMPDGWEHNYSFPAGGCGLDPSDSSDQHGDADDDGSDNLREYKEDTDPCDDDSDDDGDPDGDDPPPLPPGEQNGTKPDTGRTDGQVTIYEIFDPPLMSLKRWYAQDALYYDSSLADPYSMYINDTNKVEIDPTGTTDYTHVFEGWLWMGVSLSTELYTPIPSVAPDADIIDYDPNATGVAVSFYKDGADNYFIRGNQDVIIDLRYRMGTNGSYFNRPVSETLTLDDLPPESIVPITGQSEVEEKVKQFLQMKNGTEPANPPLYWLWPENGSRETNMAKIVTNLTWYFSNFREGDGDVPDPEPPWDVYQSICINGIGACRHRSFGFFVTANVMGLPTRYVSNEAHAFVEVYIPEDNLTFSSSHWKRINLGGTGSSETLDRPDSDGEGDDFDFDENDPGDIDNMTGERVTVVLEGVSPSEADKGTQFRLWGYVEDRNGTRLPGFGVGGGMWDELHATPAFEIGTGSTNTTGDFDFNASGFFGAIPGENEIYAAVYQSGYLGVDGPELVEVYTDTNLTVDAPASVGKGQELVVSGSLLDIGGVAAPDETLEFEVWEGSSSQGKPAVRCNPQQWWQRYRCEIGTTVTDEFGNFIFNWTVPETGQPTADNDYHVEVLFPGSTYRYTTVETTDLRILESSVELEAWLDPQTVLINDPFWVNGTIIEAA</sequence>
<dbReference type="AlphaFoldDB" id="A0A382BTB7"/>
<feature type="compositionally biased region" description="Acidic residues" evidence="1">
    <location>
        <begin position="7"/>
        <end position="22"/>
    </location>
</feature>
<protein>
    <recommendedName>
        <fullName evidence="3">Transglutaminase-like domain-containing protein</fullName>
    </recommendedName>
</protein>
<dbReference type="SUPFAM" id="SSF54001">
    <property type="entry name" value="Cysteine proteinases"/>
    <property type="match status" value="1"/>
</dbReference>
<dbReference type="InterPro" id="IPR038765">
    <property type="entry name" value="Papain-like_cys_pep_sf"/>
</dbReference>
<feature type="compositionally biased region" description="Acidic residues" evidence="1">
    <location>
        <begin position="68"/>
        <end position="84"/>
    </location>
</feature>
<gene>
    <name evidence="2" type="ORF">METZ01_LOCUS169920</name>
</gene>
<feature type="non-terminal residue" evidence="2">
    <location>
        <position position="683"/>
    </location>
</feature>
<organism evidence="2">
    <name type="scientific">marine metagenome</name>
    <dbReference type="NCBI Taxonomy" id="408172"/>
    <lineage>
        <taxon>unclassified sequences</taxon>
        <taxon>metagenomes</taxon>
        <taxon>ecological metagenomes</taxon>
    </lineage>
</organism>
<feature type="region of interest" description="Disordered" evidence="1">
    <location>
        <begin position="390"/>
        <end position="423"/>
    </location>
</feature>
<name>A0A382BTB7_9ZZZZ</name>